<protein>
    <recommendedName>
        <fullName evidence="4">DUF1640 domain-containing protein</fullName>
    </recommendedName>
</protein>
<proteinExistence type="predicted"/>
<name>A0A6I2KX26_9BURK</name>
<dbReference type="SUPFAM" id="SSF58113">
    <property type="entry name" value="Apolipoprotein A-I"/>
    <property type="match status" value="1"/>
</dbReference>
<keyword evidence="1" id="KW-0812">Transmembrane</keyword>
<evidence type="ECO:0000313" key="3">
    <source>
        <dbReference type="Proteomes" id="UP000433309"/>
    </source>
</evidence>
<dbReference type="Gene3D" id="1.20.120.20">
    <property type="entry name" value="Apolipoprotein"/>
    <property type="match status" value="1"/>
</dbReference>
<dbReference type="RefSeq" id="WP_154375657.1">
    <property type="nucleotide sequence ID" value="NZ_WKJK01000004.1"/>
</dbReference>
<dbReference type="AlphaFoldDB" id="A0A6I2KX26"/>
<evidence type="ECO:0008006" key="4">
    <source>
        <dbReference type="Google" id="ProtNLM"/>
    </source>
</evidence>
<comment type="caution">
    <text evidence="2">The sequence shown here is derived from an EMBL/GenBank/DDBJ whole genome shotgun (WGS) entry which is preliminary data.</text>
</comment>
<evidence type="ECO:0000313" key="2">
    <source>
        <dbReference type="EMBL" id="MRW90331.1"/>
    </source>
</evidence>
<dbReference type="EMBL" id="WKJK01000004">
    <property type="protein sequence ID" value="MRW90331.1"/>
    <property type="molecule type" value="Genomic_DNA"/>
</dbReference>
<gene>
    <name evidence="2" type="ORF">GJ699_10070</name>
</gene>
<keyword evidence="3" id="KW-1185">Reference proteome</keyword>
<evidence type="ECO:0000256" key="1">
    <source>
        <dbReference type="SAM" id="Phobius"/>
    </source>
</evidence>
<organism evidence="2 3">
    <name type="scientific">Duganella guangzhouensis</name>
    <dbReference type="NCBI Taxonomy" id="2666084"/>
    <lineage>
        <taxon>Bacteria</taxon>
        <taxon>Pseudomonadati</taxon>
        <taxon>Pseudomonadota</taxon>
        <taxon>Betaproteobacteria</taxon>
        <taxon>Burkholderiales</taxon>
        <taxon>Oxalobacteraceae</taxon>
        <taxon>Telluria group</taxon>
        <taxon>Duganella</taxon>
    </lineage>
</organism>
<keyword evidence="1" id="KW-0472">Membrane</keyword>
<reference evidence="2 3" key="1">
    <citation type="submission" date="2019-11" db="EMBL/GenBank/DDBJ databases">
        <title>Novel species isolated from a subtropical stream in China.</title>
        <authorList>
            <person name="Lu H."/>
        </authorList>
    </citation>
    <scope>NUCLEOTIDE SEQUENCE [LARGE SCALE GENOMIC DNA]</scope>
    <source>
        <strain evidence="2 3">FT80W</strain>
    </source>
</reference>
<accession>A0A6I2KX26</accession>
<feature type="transmembrane region" description="Helical" evidence="1">
    <location>
        <begin position="130"/>
        <end position="149"/>
    </location>
</feature>
<sequence>MTMPIFDTLSYVNKLTGAGMPREQAEAQAQALFEILAEGTVTPGAIAILKADLLARMDELRTELIGRIESVRTEFIGRIESVRTEFIERIESVRTELIGKIDAVETGLNAKIDALRFDLEVFKARTNAKFTILFVLSAVQIGLLVYVVSRLP</sequence>
<dbReference type="Proteomes" id="UP000433309">
    <property type="component" value="Unassembled WGS sequence"/>
</dbReference>
<keyword evidence="1" id="KW-1133">Transmembrane helix</keyword>